<accession>A0A5C3MN33</accession>
<reference evidence="1 2" key="1">
    <citation type="journal article" date="2019" name="Nat. Ecol. Evol.">
        <title>Megaphylogeny resolves global patterns of mushroom evolution.</title>
        <authorList>
            <person name="Varga T."/>
            <person name="Krizsan K."/>
            <person name="Foldi C."/>
            <person name="Dima B."/>
            <person name="Sanchez-Garcia M."/>
            <person name="Sanchez-Ramirez S."/>
            <person name="Szollosi G.J."/>
            <person name="Szarkandi J.G."/>
            <person name="Papp V."/>
            <person name="Albert L."/>
            <person name="Andreopoulos W."/>
            <person name="Angelini C."/>
            <person name="Antonin V."/>
            <person name="Barry K.W."/>
            <person name="Bougher N.L."/>
            <person name="Buchanan P."/>
            <person name="Buyck B."/>
            <person name="Bense V."/>
            <person name="Catcheside P."/>
            <person name="Chovatia M."/>
            <person name="Cooper J."/>
            <person name="Damon W."/>
            <person name="Desjardin D."/>
            <person name="Finy P."/>
            <person name="Geml J."/>
            <person name="Haridas S."/>
            <person name="Hughes K."/>
            <person name="Justo A."/>
            <person name="Karasinski D."/>
            <person name="Kautmanova I."/>
            <person name="Kiss B."/>
            <person name="Kocsube S."/>
            <person name="Kotiranta H."/>
            <person name="LaButti K.M."/>
            <person name="Lechner B.E."/>
            <person name="Liimatainen K."/>
            <person name="Lipzen A."/>
            <person name="Lukacs Z."/>
            <person name="Mihaltcheva S."/>
            <person name="Morgado L.N."/>
            <person name="Niskanen T."/>
            <person name="Noordeloos M.E."/>
            <person name="Ohm R.A."/>
            <person name="Ortiz-Santana B."/>
            <person name="Ovrebo C."/>
            <person name="Racz N."/>
            <person name="Riley R."/>
            <person name="Savchenko A."/>
            <person name="Shiryaev A."/>
            <person name="Soop K."/>
            <person name="Spirin V."/>
            <person name="Szebenyi C."/>
            <person name="Tomsovsky M."/>
            <person name="Tulloss R.E."/>
            <person name="Uehling J."/>
            <person name="Grigoriev I.V."/>
            <person name="Vagvolgyi C."/>
            <person name="Papp T."/>
            <person name="Martin F.M."/>
            <person name="Miettinen O."/>
            <person name="Hibbett D.S."/>
            <person name="Nagy L.G."/>
        </authorList>
    </citation>
    <scope>NUCLEOTIDE SEQUENCE [LARGE SCALE GENOMIC DNA]</scope>
    <source>
        <strain evidence="1 2">OMC1185</strain>
    </source>
</reference>
<dbReference type="EMBL" id="ML213531">
    <property type="protein sequence ID" value="TFK46297.1"/>
    <property type="molecule type" value="Genomic_DNA"/>
</dbReference>
<organism evidence="1 2">
    <name type="scientific">Heliocybe sulcata</name>
    <dbReference type="NCBI Taxonomy" id="5364"/>
    <lineage>
        <taxon>Eukaryota</taxon>
        <taxon>Fungi</taxon>
        <taxon>Dikarya</taxon>
        <taxon>Basidiomycota</taxon>
        <taxon>Agaricomycotina</taxon>
        <taxon>Agaricomycetes</taxon>
        <taxon>Gloeophyllales</taxon>
        <taxon>Gloeophyllaceae</taxon>
        <taxon>Heliocybe</taxon>
    </lineage>
</organism>
<dbReference type="Proteomes" id="UP000305948">
    <property type="component" value="Unassembled WGS sequence"/>
</dbReference>
<protein>
    <submittedName>
        <fullName evidence="1">Uncharacterized protein</fullName>
    </submittedName>
</protein>
<name>A0A5C3MN33_9AGAM</name>
<evidence type="ECO:0000313" key="1">
    <source>
        <dbReference type="EMBL" id="TFK46297.1"/>
    </source>
</evidence>
<proteinExistence type="predicted"/>
<keyword evidence="2" id="KW-1185">Reference proteome</keyword>
<evidence type="ECO:0000313" key="2">
    <source>
        <dbReference type="Proteomes" id="UP000305948"/>
    </source>
</evidence>
<sequence>MSSESHRVLPEVLEDLVLLICTQENVLQDWLIHRIECHSLRLDPVLPSQSDHSKLGIFFHVKLNEHIMQSVIMSTSATGPVSLIPELRDFFPQKTYVHVDLMTTPDGRKELDHPLRIFYDPIALCRQHPNDYNMAIAHLTFGIAITRWFGPDSLHGGWIQARYGNLI</sequence>
<gene>
    <name evidence="1" type="ORF">OE88DRAFT_1648690</name>
</gene>
<dbReference type="AlphaFoldDB" id="A0A5C3MN33"/>